<protein>
    <submittedName>
        <fullName evidence="3">Uncharacterized protein</fullName>
    </submittedName>
</protein>
<dbReference type="InterPro" id="IPR021100">
    <property type="entry name" value="N-glycosylation_EOS1"/>
</dbReference>
<keyword evidence="2" id="KW-0472">Membrane</keyword>
<feature type="transmembrane region" description="Helical" evidence="2">
    <location>
        <begin position="179"/>
        <end position="196"/>
    </location>
</feature>
<name>A0A8H7NVL5_9APHY</name>
<feature type="transmembrane region" description="Helical" evidence="2">
    <location>
        <begin position="97"/>
        <end position="120"/>
    </location>
</feature>
<reference evidence="3" key="1">
    <citation type="submission" date="2020-11" db="EMBL/GenBank/DDBJ databases">
        <authorList>
            <person name="Koelle M."/>
            <person name="Horta M.A.C."/>
            <person name="Nowrousian M."/>
            <person name="Ohm R.A."/>
            <person name="Benz P."/>
            <person name="Pilgard A."/>
        </authorList>
    </citation>
    <scope>NUCLEOTIDE SEQUENCE</scope>
    <source>
        <strain evidence="3">FPRL280</strain>
    </source>
</reference>
<keyword evidence="2" id="KW-0812">Transmembrane</keyword>
<evidence type="ECO:0000256" key="2">
    <source>
        <dbReference type="SAM" id="Phobius"/>
    </source>
</evidence>
<reference evidence="3" key="2">
    <citation type="journal article" name="Front. Microbiol.">
        <title>Degradative Capacity of Two Strains of Rhodonia placenta: From Phenotype to Genotype.</title>
        <authorList>
            <person name="Kolle M."/>
            <person name="Horta M.A.C."/>
            <person name="Nowrousian M."/>
            <person name="Ohm R.A."/>
            <person name="Benz J.P."/>
            <person name="Pilgard A."/>
        </authorList>
    </citation>
    <scope>NUCLEOTIDE SEQUENCE</scope>
    <source>
        <strain evidence="3">FPRL280</strain>
    </source>
</reference>
<evidence type="ECO:0000313" key="4">
    <source>
        <dbReference type="Proteomes" id="UP000639403"/>
    </source>
</evidence>
<dbReference type="Proteomes" id="UP000639403">
    <property type="component" value="Unassembled WGS sequence"/>
</dbReference>
<feature type="transmembrane region" description="Helical" evidence="2">
    <location>
        <begin position="141"/>
        <end position="159"/>
    </location>
</feature>
<accession>A0A8H7NVL5</accession>
<keyword evidence="2" id="KW-1133">Transmembrane helix</keyword>
<dbReference type="GO" id="GO:0006487">
    <property type="term" value="P:protein N-linked glycosylation"/>
    <property type="evidence" value="ECO:0007669"/>
    <property type="project" value="TreeGrafter"/>
</dbReference>
<evidence type="ECO:0000256" key="1">
    <source>
        <dbReference type="SAM" id="MobiDB-lite"/>
    </source>
</evidence>
<organism evidence="3 4">
    <name type="scientific">Rhodonia placenta</name>
    <dbReference type="NCBI Taxonomy" id="104341"/>
    <lineage>
        <taxon>Eukaryota</taxon>
        <taxon>Fungi</taxon>
        <taxon>Dikarya</taxon>
        <taxon>Basidiomycota</taxon>
        <taxon>Agaricomycotina</taxon>
        <taxon>Agaricomycetes</taxon>
        <taxon>Polyporales</taxon>
        <taxon>Adustoporiaceae</taxon>
        <taxon>Rhodonia</taxon>
    </lineage>
</organism>
<dbReference type="Pfam" id="PF12326">
    <property type="entry name" value="EOS1"/>
    <property type="match status" value="1"/>
</dbReference>
<gene>
    <name evidence="3" type="ORF">IEO21_08764</name>
</gene>
<dbReference type="AlphaFoldDB" id="A0A8H7NVL5"/>
<feature type="region of interest" description="Disordered" evidence="1">
    <location>
        <begin position="55"/>
        <end position="74"/>
    </location>
</feature>
<sequence length="303" mass="34073">MSPLCARGEDTDDTTPCEDDLLYTMASSSAAGTLRSRVLKRKHLHAETATRPISTVPGVLGAGETETEGEEAPRDLPTARITHSALTTFASSDLPTWFIPLIFFLARFLSIVPAIFGTLWNLYHVICPPGGSGPDALSWRVDYFISVLWLTTGLLKRWRVYYSPLPTLIRLFALQSTEFFLFAICWPATHFTLALLNHERRPALCWAVIGSTTCYSRSIQLWVTSNIGPAPAPAPRRVTRGRSSLLQSVLASAGGMREEWMKLRRRRWDWGEVGRKCVLPAGIVYFVMAWTEMLRKEWERAAR</sequence>
<comment type="caution">
    <text evidence="3">The sequence shown here is derived from an EMBL/GenBank/DDBJ whole genome shotgun (WGS) entry which is preliminary data.</text>
</comment>
<dbReference type="GO" id="GO:0034599">
    <property type="term" value="P:cellular response to oxidative stress"/>
    <property type="evidence" value="ECO:0007669"/>
    <property type="project" value="InterPro"/>
</dbReference>
<evidence type="ECO:0000313" key="3">
    <source>
        <dbReference type="EMBL" id="KAF9806255.1"/>
    </source>
</evidence>
<dbReference type="PANTHER" id="PTHR28147:SF1">
    <property type="entry name" value="N-GLYCOSYLATION PROTEIN EOS1"/>
    <property type="match status" value="1"/>
</dbReference>
<dbReference type="PANTHER" id="PTHR28147">
    <property type="entry name" value="N-GLYCOSYLATION PROTEIN EOS1"/>
    <property type="match status" value="1"/>
</dbReference>
<dbReference type="GO" id="GO:0005789">
    <property type="term" value="C:endoplasmic reticulum membrane"/>
    <property type="evidence" value="ECO:0007669"/>
    <property type="project" value="InterPro"/>
</dbReference>
<dbReference type="EMBL" id="JADOXO010000341">
    <property type="protein sequence ID" value="KAF9806255.1"/>
    <property type="molecule type" value="Genomic_DNA"/>
</dbReference>
<proteinExistence type="predicted"/>